<dbReference type="UniPathway" id="UPA00945">
    <property type="reaction ID" value="UER00908"/>
</dbReference>
<feature type="domain" description="ATP-grasp" evidence="16">
    <location>
        <begin position="131"/>
        <end position="328"/>
    </location>
</feature>
<evidence type="ECO:0000256" key="4">
    <source>
        <dbReference type="ARBA" id="ARBA00022598"/>
    </source>
</evidence>
<comment type="catalytic activity">
    <reaction evidence="13">
        <text>propanoyl-CoA + hydrogencarbonate + ATP = (S)-methylmalonyl-CoA + ADP + phosphate + H(+)</text>
        <dbReference type="Rhea" id="RHEA:23720"/>
        <dbReference type="ChEBI" id="CHEBI:15378"/>
        <dbReference type="ChEBI" id="CHEBI:17544"/>
        <dbReference type="ChEBI" id="CHEBI:30616"/>
        <dbReference type="ChEBI" id="CHEBI:43474"/>
        <dbReference type="ChEBI" id="CHEBI:57327"/>
        <dbReference type="ChEBI" id="CHEBI:57392"/>
        <dbReference type="ChEBI" id="CHEBI:456216"/>
        <dbReference type="EC" id="6.4.1.3"/>
    </reaction>
    <physiologicalReaction direction="left-to-right" evidence="13">
        <dbReference type="Rhea" id="RHEA:23721"/>
    </physiologicalReaction>
</comment>
<dbReference type="EC" id="6.4.1.3" evidence="3"/>
<name>A0A2A6M436_RHIFR</name>
<proteinExistence type="predicted"/>
<dbReference type="InterPro" id="IPR041265">
    <property type="entry name" value="PCC_BT"/>
</dbReference>
<dbReference type="FunFam" id="3.30.1490.20:FF:000018">
    <property type="entry name" value="Biotin carboxylase"/>
    <property type="match status" value="1"/>
</dbReference>
<accession>A0A2A6M436</accession>
<dbReference type="Pfam" id="PF00289">
    <property type="entry name" value="Biotin_carb_N"/>
    <property type="match status" value="1"/>
</dbReference>
<dbReference type="PANTHER" id="PTHR18866">
    <property type="entry name" value="CARBOXYLASE:PYRUVATE/ACETYL-COA/PROPIONYL-COA CARBOXYLASE"/>
    <property type="match status" value="1"/>
</dbReference>
<evidence type="ECO:0000256" key="7">
    <source>
        <dbReference type="ARBA" id="ARBA00022840"/>
    </source>
</evidence>
<dbReference type="SUPFAM" id="SSF52440">
    <property type="entry name" value="PreATP-grasp domain"/>
    <property type="match status" value="1"/>
</dbReference>
<dbReference type="PROSITE" id="PS50968">
    <property type="entry name" value="BIOTINYL_LIPOYL"/>
    <property type="match status" value="1"/>
</dbReference>
<dbReference type="InterPro" id="IPR005479">
    <property type="entry name" value="CPAse_ATP-bd"/>
</dbReference>
<evidence type="ECO:0000256" key="5">
    <source>
        <dbReference type="ARBA" id="ARBA00022723"/>
    </source>
</evidence>
<feature type="domain" description="Lipoyl-binding" evidence="15">
    <location>
        <begin position="602"/>
        <end position="678"/>
    </location>
</feature>
<dbReference type="SUPFAM" id="SSF56059">
    <property type="entry name" value="Glutathione synthetase ATP-binding domain-like"/>
    <property type="match status" value="1"/>
</dbReference>
<comment type="cofactor">
    <cofactor evidence="1">
        <name>biotin</name>
        <dbReference type="ChEBI" id="CHEBI:57586"/>
    </cofactor>
</comment>
<dbReference type="InterPro" id="IPR011761">
    <property type="entry name" value="ATP-grasp"/>
</dbReference>
<dbReference type="Gene3D" id="2.40.50.100">
    <property type="match status" value="1"/>
</dbReference>
<dbReference type="FunFam" id="3.30.470.20:FF:000028">
    <property type="entry name" value="Methylcrotonoyl-CoA carboxylase subunit alpha, mitochondrial"/>
    <property type="match status" value="1"/>
</dbReference>
<evidence type="ECO:0000259" key="15">
    <source>
        <dbReference type="PROSITE" id="PS50968"/>
    </source>
</evidence>
<keyword evidence="11" id="KW-0464">Manganese</keyword>
<dbReference type="InterPro" id="IPR011764">
    <property type="entry name" value="Biotin_carboxylation_dom"/>
</dbReference>
<dbReference type="InterPro" id="IPR050856">
    <property type="entry name" value="Biotin_carboxylase_complex"/>
</dbReference>
<evidence type="ECO:0000256" key="10">
    <source>
        <dbReference type="ARBA" id="ARBA00023098"/>
    </source>
</evidence>
<keyword evidence="9" id="KW-0442">Lipid degradation</keyword>
<dbReference type="InterPro" id="IPR011053">
    <property type="entry name" value="Single_hybrid_motif"/>
</dbReference>
<evidence type="ECO:0000256" key="9">
    <source>
        <dbReference type="ARBA" id="ARBA00022963"/>
    </source>
</evidence>
<evidence type="ECO:0000256" key="1">
    <source>
        <dbReference type="ARBA" id="ARBA00001953"/>
    </source>
</evidence>
<dbReference type="PROSITE" id="PS50975">
    <property type="entry name" value="ATP_GRASP"/>
    <property type="match status" value="1"/>
</dbReference>
<dbReference type="Gene3D" id="3.30.700.30">
    <property type="match status" value="1"/>
</dbReference>
<keyword evidence="10" id="KW-0443">Lipid metabolism</keyword>
<dbReference type="GO" id="GO:0005524">
    <property type="term" value="F:ATP binding"/>
    <property type="evidence" value="ECO:0007669"/>
    <property type="project" value="UniProtKB-UniRule"/>
</dbReference>
<dbReference type="Pfam" id="PF00364">
    <property type="entry name" value="Biotin_lipoyl"/>
    <property type="match status" value="1"/>
</dbReference>
<dbReference type="NCBIfam" id="NF006367">
    <property type="entry name" value="PRK08591.1"/>
    <property type="match status" value="1"/>
</dbReference>
<evidence type="ECO:0000259" key="16">
    <source>
        <dbReference type="PROSITE" id="PS50975"/>
    </source>
</evidence>
<dbReference type="PROSITE" id="PS00188">
    <property type="entry name" value="BIOTIN"/>
    <property type="match status" value="1"/>
</dbReference>
<evidence type="ECO:0000256" key="14">
    <source>
        <dbReference type="PROSITE-ProRule" id="PRU00409"/>
    </source>
</evidence>
<evidence type="ECO:0000313" key="18">
    <source>
        <dbReference type="EMBL" id="PDT49623.1"/>
    </source>
</evidence>
<comment type="pathway">
    <text evidence="2">Metabolic intermediate metabolism; propanoyl-CoA degradation; succinyl-CoA from propanoyl-CoA: step 1/3.</text>
</comment>
<dbReference type="SUPFAM" id="SSF51230">
    <property type="entry name" value="Single hybrid motif"/>
    <property type="match status" value="1"/>
</dbReference>
<sequence length="678" mass="74366">MTRQRELREKRMFKKILIANRGEIACRVIRTARKLGIATVAVYSDADRDAMHVRLADEAVHIGPSPSSQSYIVIDKILEAIRKTGADAVHPGYGFLSENAAFAEALEKEGVAFIGPPVKAIEAMGDKITSKKLAAKVGVSTVPGHMGLIEDADEAVRIASSIGFPVMIKASAGGGGKGMRIAWNEREAREGFQSSKNEAKNSFGDDRIFIEKFVTEPRHIEIQVLGDKHGNTLYLGERECSIQRRNQKVIEEAPSPFLDETTRRAMGEQAAALAKAVGYHSAGTVEFIVDAERNFYFLEMNTRLQVEHPVTELITGLDLVEQMIRVAAGEKLAFGQDDVKLNGWAIESRLYAEDPYRNFLPSIGRLTRYRPPEEGRRDDGTAIRNDTGVFEGGEISMYYDPMIAKLCAWGPDRAQALEAMAEALDAFEVEGIGHNLPFLSAVMQQERFREGRLTTAYIAEEFADGFQGVTPDEASAMKLAAVAVTVNQALQERASQISGTIGNHRRIVGHEWVTNLAEREFQMTSGVSADGAYVRFADERAISVASDWVPGRTLATFNIDNQPMAMKVDLVGTGIRLRWRGIDVVARVRSPRVAELARLMPKKLPPDTSKMLLCPMPGVVTSIAVKAGDTVEAGQSLAVVEAMKMENILRAEKRATVKRVAIAAGASLAVDELIMEFE</sequence>
<evidence type="ECO:0000259" key="17">
    <source>
        <dbReference type="PROSITE" id="PS50979"/>
    </source>
</evidence>
<evidence type="ECO:0000256" key="8">
    <source>
        <dbReference type="ARBA" id="ARBA00022842"/>
    </source>
</evidence>
<dbReference type="InterPro" id="IPR005482">
    <property type="entry name" value="Biotin_COase_C"/>
</dbReference>
<keyword evidence="7 14" id="KW-0067">ATP-binding</keyword>
<evidence type="ECO:0000256" key="13">
    <source>
        <dbReference type="ARBA" id="ARBA00049495"/>
    </source>
</evidence>
<protein>
    <recommendedName>
        <fullName evidence="3">propionyl-CoA carboxylase</fullName>
        <ecNumber evidence="3">6.4.1.3</ecNumber>
    </recommendedName>
</protein>
<dbReference type="PANTHER" id="PTHR18866:SF33">
    <property type="entry name" value="METHYLCROTONOYL-COA CARBOXYLASE SUBUNIT ALPHA, MITOCHONDRIAL-RELATED"/>
    <property type="match status" value="1"/>
</dbReference>
<dbReference type="Proteomes" id="UP000220353">
    <property type="component" value="Unassembled WGS sequence"/>
</dbReference>
<gene>
    <name evidence="18" type="ORF">CO661_02855</name>
</gene>
<evidence type="ECO:0000256" key="3">
    <source>
        <dbReference type="ARBA" id="ARBA00013050"/>
    </source>
</evidence>
<dbReference type="InterPro" id="IPR005481">
    <property type="entry name" value="BC-like_N"/>
</dbReference>
<keyword evidence="4" id="KW-0436">Ligase</keyword>
<dbReference type="PROSITE" id="PS00866">
    <property type="entry name" value="CPSASE_1"/>
    <property type="match status" value="1"/>
</dbReference>
<organism evidence="18 19">
    <name type="scientific">Rhizobium fredii</name>
    <name type="common">Sinorhizobium fredii</name>
    <dbReference type="NCBI Taxonomy" id="380"/>
    <lineage>
        <taxon>Bacteria</taxon>
        <taxon>Pseudomonadati</taxon>
        <taxon>Pseudomonadota</taxon>
        <taxon>Alphaproteobacteria</taxon>
        <taxon>Hyphomicrobiales</taxon>
        <taxon>Rhizobiaceae</taxon>
        <taxon>Sinorhizobium/Ensifer group</taxon>
        <taxon>Sinorhizobium</taxon>
    </lineage>
</organism>
<keyword evidence="6 14" id="KW-0547">Nucleotide-binding</keyword>
<dbReference type="InterPro" id="IPR016185">
    <property type="entry name" value="PreATP-grasp_dom_sf"/>
</dbReference>
<dbReference type="Pfam" id="PF02785">
    <property type="entry name" value="Biotin_carb_C"/>
    <property type="match status" value="1"/>
</dbReference>
<dbReference type="FunFam" id="3.40.50.20:FF:000010">
    <property type="entry name" value="Propionyl-CoA carboxylase subunit alpha"/>
    <property type="match status" value="1"/>
</dbReference>
<dbReference type="EMBL" id="NWTC01000002">
    <property type="protein sequence ID" value="PDT49623.1"/>
    <property type="molecule type" value="Genomic_DNA"/>
</dbReference>
<evidence type="ECO:0000256" key="11">
    <source>
        <dbReference type="ARBA" id="ARBA00023211"/>
    </source>
</evidence>
<dbReference type="Gene3D" id="3.30.470.20">
    <property type="entry name" value="ATP-grasp fold, B domain"/>
    <property type="match status" value="1"/>
</dbReference>
<dbReference type="PROSITE" id="PS00867">
    <property type="entry name" value="CPSASE_2"/>
    <property type="match status" value="1"/>
</dbReference>
<dbReference type="SUPFAM" id="SSF51246">
    <property type="entry name" value="Rudiment single hybrid motif"/>
    <property type="match status" value="1"/>
</dbReference>
<dbReference type="GO" id="GO:0004658">
    <property type="term" value="F:propionyl-CoA carboxylase activity"/>
    <property type="evidence" value="ECO:0007669"/>
    <property type="project" value="UniProtKB-EC"/>
</dbReference>
<dbReference type="CDD" id="cd06850">
    <property type="entry name" value="biotinyl_domain"/>
    <property type="match status" value="1"/>
</dbReference>
<comment type="caution">
    <text evidence="18">The sequence shown here is derived from an EMBL/GenBank/DDBJ whole genome shotgun (WGS) entry which is preliminary data.</text>
</comment>
<reference evidence="18 19" key="1">
    <citation type="submission" date="2017-09" db="EMBL/GenBank/DDBJ databases">
        <title>Comparative genomics of rhizobia isolated from Phaseolus vulgaris in China.</title>
        <authorList>
            <person name="Tong W."/>
        </authorList>
    </citation>
    <scope>NUCLEOTIDE SEQUENCE [LARGE SCALE GENOMIC DNA]</scope>
    <source>
        <strain evidence="18 19">PCH1</strain>
    </source>
</reference>
<dbReference type="GO" id="GO:0046872">
    <property type="term" value="F:metal ion binding"/>
    <property type="evidence" value="ECO:0007669"/>
    <property type="project" value="UniProtKB-KW"/>
</dbReference>
<dbReference type="SMART" id="SM00878">
    <property type="entry name" value="Biotin_carb_C"/>
    <property type="match status" value="1"/>
</dbReference>
<evidence type="ECO:0000256" key="12">
    <source>
        <dbReference type="ARBA" id="ARBA00023267"/>
    </source>
</evidence>
<dbReference type="Pfam" id="PF02786">
    <property type="entry name" value="CPSase_L_D2"/>
    <property type="match status" value="1"/>
</dbReference>
<keyword evidence="5" id="KW-0479">Metal-binding</keyword>
<dbReference type="PROSITE" id="PS50979">
    <property type="entry name" value="BC"/>
    <property type="match status" value="1"/>
</dbReference>
<evidence type="ECO:0000256" key="2">
    <source>
        <dbReference type="ARBA" id="ARBA00005060"/>
    </source>
</evidence>
<dbReference type="InterPro" id="IPR000089">
    <property type="entry name" value="Biotin_lipoyl"/>
</dbReference>
<evidence type="ECO:0000313" key="19">
    <source>
        <dbReference type="Proteomes" id="UP000220353"/>
    </source>
</evidence>
<keyword evidence="8" id="KW-0460">Magnesium</keyword>
<dbReference type="FunFam" id="2.40.50.100:FF:000003">
    <property type="entry name" value="Acetyl-CoA carboxylase biotin carboxyl carrier protein"/>
    <property type="match status" value="1"/>
</dbReference>
<dbReference type="Pfam" id="PF18140">
    <property type="entry name" value="PCC_BT"/>
    <property type="match status" value="1"/>
</dbReference>
<dbReference type="GO" id="GO:0016042">
    <property type="term" value="P:lipid catabolic process"/>
    <property type="evidence" value="ECO:0007669"/>
    <property type="project" value="UniProtKB-KW"/>
</dbReference>
<dbReference type="InterPro" id="IPR011054">
    <property type="entry name" value="Rudment_hybrid_motif"/>
</dbReference>
<feature type="domain" description="Biotin carboxylation" evidence="17">
    <location>
        <begin position="12"/>
        <end position="463"/>
    </location>
</feature>
<keyword evidence="12" id="KW-0092">Biotin</keyword>
<dbReference type="AlphaFoldDB" id="A0A2A6M436"/>
<evidence type="ECO:0000256" key="6">
    <source>
        <dbReference type="ARBA" id="ARBA00022741"/>
    </source>
</evidence>
<dbReference type="InterPro" id="IPR001882">
    <property type="entry name" value="Biotin_BS"/>
</dbReference>